<dbReference type="InterPro" id="IPR050682">
    <property type="entry name" value="ModA/WtpA"/>
</dbReference>
<gene>
    <name evidence="1" type="ORF">SAMN02982989_0814</name>
</gene>
<dbReference type="AlphaFoldDB" id="A0A1X7FTW0"/>
<protein>
    <submittedName>
        <fullName evidence="1">Molybdate transport system substrate-binding protein</fullName>
    </submittedName>
</protein>
<evidence type="ECO:0000313" key="1">
    <source>
        <dbReference type="EMBL" id="SMF58654.1"/>
    </source>
</evidence>
<dbReference type="PANTHER" id="PTHR30632">
    <property type="entry name" value="MOLYBDATE-BINDING PERIPLASMIC PROTEIN"/>
    <property type="match status" value="1"/>
</dbReference>
<dbReference type="GO" id="GO:0015689">
    <property type="term" value="P:molybdate ion transport"/>
    <property type="evidence" value="ECO:0007669"/>
    <property type="project" value="TreeGrafter"/>
</dbReference>
<reference evidence="2" key="1">
    <citation type="submission" date="2017-04" db="EMBL/GenBank/DDBJ databases">
        <authorList>
            <person name="Varghese N."/>
            <person name="Submissions S."/>
        </authorList>
    </citation>
    <scope>NUCLEOTIDE SEQUENCE [LARGE SCALE GENOMIC DNA]</scope>
    <source>
        <strain evidence="2">B4P</strain>
    </source>
</reference>
<keyword evidence="2" id="KW-1185">Reference proteome</keyword>
<dbReference type="STRING" id="464029.SAMN02982989_0814"/>
<dbReference type="Proteomes" id="UP000192903">
    <property type="component" value="Unassembled WGS sequence"/>
</dbReference>
<dbReference type="RefSeq" id="WP_085423729.1">
    <property type="nucleotide sequence ID" value="NZ_FXAF01000008.1"/>
</dbReference>
<sequence length="234" mass="24548">MAGNLKVMSTLAVELALKRAILPAWEDAGNSVEVDWNPTGILIERVRNGERGDILIAIDSPITTLADEGILLPDTIRPVARASFGLAARAGSSLPDISTPERFKAALLAARSVAYSLTGASGLHFQKVLDQLGIAETVRKRALTINAGFTAEKIISGEAELAVQQISELMSVDGVDVIGPFPAPFQKPTDFSAAVFSGAKNPKLAAAFLDHLSGAAAIEAYERSGLKARFPAAA</sequence>
<name>A0A1X7FTW0_9HYPH</name>
<proteinExistence type="predicted"/>
<dbReference type="SUPFAM" id="SSF53850">
    <property type="entry name" value="Periplasmic binding protein-like II"/>
    <property type="match status" value="1"/>
</dbReference>
<evidence type="ECO:0000313" key="2">
    <source>
        <dbReference type="Proteomes" id="UP000192903"/>
    </source>
</evidence>
<dbReference type="Gene3D" id="3.40.190.10">
    <property type="entry name" value="Periplasmic binding protein-like II"/>
    <property type="match status" value="2"/>
</dbReference>
<dbReference type="EMBL" id="FXAF01000008">
    <property type="protein sequence ID" value="SMF58654.1"/>
    <property type="molecule type" value="Genomic_DNA"/>
</dbReference>
<dbReference type="PANTHER" id="PTHR30632:SF11">
    <property type="entry name" value="BLR4797 PROTEIN"/>
    <property type="match status" value="1"/>
</dbReference>
<dbReference type="Pfam" id="PF13531">
    <property type="entry name" value="SBP_bac_11"/>
    <property type="match status" value="1"/>
</dbReference>
<organism evidence="1 2">
    <name type="scientific">Xaviernesmea oryzae</name>
    <dbReference type="NCBI Taxonomy" id="464029"/>
    <lineage>
        <taxon>Bacteria</taxon>
        <taxon>Pseudomonadati</taxon>
        <taxon>Pseudomonadota</taxon>
        <taxon>Alphaproteobacteria</taxon>
        <taxon>Hyphomicrobiales</taxon>
        <taxon>Rhizobiaceae</taxon>
        <taxon>Rhizobium/Agrobacterium group</taxon>
        <taxon>Xaviernesmea</taxon>
    </lineage>
</organism>
<dbReference type="GO" id="GO:0030973">
    <property type="term" value="F:molybdate ion binding"/>
    <property type="evidence" value="ECO:0007669"/>
    <property type="project" value="TreeGrafter"/>
</dbReference>
<dbReference type="OrthoDB" id="7261414at2"/>
<accession>A0A1X7FTW0</accession>